<dbReference type="RefSeq" id="WP_058380614.1">
    <property type="nucleotide sequence ID" value="NZ_CP013659.2"/>
</dbReference>
<reference evidence="2" key="1">
    <citation type="submission" date="2016-01" db="EMBL/GenBank/DDBJ databases">
        <title>Complete genome of Planococcus rifietoensis type strain M8.</title>
        <authorList>
            <person name="See-Too W.S."/>
        </authorList>
    </citation>
    <scope>NUCLEOTIDE SEQUENCE [LARGE SCALE GENOMIC DNA]</scope>
    <source>
        <strain evidence="2">M8</strain>
    </source>
</reference>
<evidence type="ECO:0000313" key="3">
    <source>
        <dbReference type="Proteomes" id="UP000067683"/>
    </source>
</evidence>
<gene>
    <name evidence="2" type="ORF">AUC31_00970</name>
</gene>
<protein>
    <submittedName>
        <fullName evidence="2">Phosphohydrolase</fullName>
    </submittedName>
</protein>
<dbReference type="Gene3D" id="1.20.58.1910">
    <property type="match status" value="1"/>
</dbReference>
<dbReference type="STRING" id="200991.AUC31_00970"/>
<dbReference type="GO" id="GO:0016787">
    <property type="term" value="F:hydrolase activity"/>
    <property type="evidence" value="ECO:0007669"/>
    <property type="project" value="UniProtKB-KW"/>
</dbReference>
<dbReference type="OrthoDB" id="9797344at2"/>
<dbReference type="AlphaFoldDB" id="A0A0U2ZD91"/>
<evidence type="ECO:0000259" key="1">
    <source>
        <dbReference type="PROSITE" id="PS51831"/>
    </source>
</evidence>
<dbReference type="KEGG" id="prt:AUC31_00970"/>
<dbReference type="Pfam" id="PF01966">
    <property type="entry name" value="HD"/>
    <property type="match status" value="1"/>
</dbReference>
<dbReference type="InterPro" id="IPR003607">
    <property type="entry name" value="HD/PDEase_dom"/>
</dbReference>
<keyword evidence="3" id="KW-1185">Reference proteome</keyword>
<accession>A0A0U2ZD91</accession>
<proteinExistence type="predicted"/>
<dbReference type="PANTHER" id="PTHR33594">
    <property type="entry name" value="SUPERFAMILY HYDROLASE, PUTATIVE (AFU_ORTHOLOGUE AFUA_1G03035)-RELATED"/>
    <property type="match status" value="1"/>
</dbReference>
<feature type="domain" description="HD" evidence="1">
    <location>
        <begin position="25"/>
        <end position="123"/>
    </location>
</feature>
<dbReference type="SMART" id="SM00471">
    <property type="entry name" value="HDc"/>
    <property type="match status" value="1"/>
</dbReference>
<dbReference type="PROSITE" id="PS51831">
    <property type="entry name" value="HD"/>
    <property type="match status" value="1"/>
</dbReference>
<name>A0A0U2ZD91_9BACL</name>
<dbReference type="InterPro" id="IPR006674">
    <property type="entry name" value="HD_domain"/>
</dbReference>
<sequence>MNPQVIADCRMKVKSIYEQFDASHDWQHIERVLENARHIAQAEGGDLALIELAVLLHDVSDPKYKKAGEDPEQEILLQLELTDKERSDIRSIIRTVSFKGGTNEEPETLEGRIVRDADRLDAIGAIGIARAFAYGGAKGRKLYNRNEQARTAMTENEYRNGDTSTVTHFYEKLLLLKERMVTDSGKQMAEERHRFMLSFLEQLQNETDGKK</sequence>
<dbReference type="Proteomes" id="UP000067683">
    <property type="component" value="Chromosome"/>
</dbReference>
<dbReference type="CDD" id="cd00077">
    <property type="entry name" value="HDc"/>
    <property type="match status" value="1"/>
</dbReference>
<dbReference type="EMBL" id="CP013659">
    <property type="protein sequence ID" value="ALS73905.1"/>
    <property type="molecule type" value="Genomic_DNA"/>
</dbReference>
<dbReference type="PANTHER" id="PTHR33594:SF1">
    <property type="entry name" value="HD_PDEASE DOMAIN-CONTAINING PROTEIN"/>
    <property type="match status" value="1"/>
</dbReference>
<dbReference type="Gene3D" id="1.10.472.50">
    <property type="entry name" value="HD-domain/PDEase-like"/>
    <property type="match status" value="1"/>
</dbReference>
<evidence type="ECO:0000313" key="2">
    <source>
        <dbReference type="EMBL" id="ALS73905.1"/>
    </source>
</evidence>
<organism evidence="2 3">
    <name type="scientific">Planococcus rifietoensis</name>
    <dbReference type="NCBI Taxonomy" id="200991"/>
    <lineage>
        <taxon>Bacteria</taxon>
        <taxon>Bacillati</taxon>
        <taxon>Bacillota</taxon>
        <taxon>Bacilli</taxon>
        <taxon>Bacillales</taxon>
        <taxon>Caryophanaceae</taxon>
        <taxon>Planococcus</taxon>
    </lineage>
</organism>
<dbReference type="SUPFAM" id="SSF109604">
    <property type="entry name" value="HD-domain/PDEase-like"/>
    <property type="match status" value="1"/>
</dbReference>